<name>A0A8B8IH62_VANTA</name>
<dbReference type="OMA" id="MLLNGCQ"/>
<evidence type="ECO:0000313" key="11">
    <source>
        <dbReference type="RefSeq" id="XP_026496413.2"/>
    </source>
</evidence>
<evidence type="ECO:0000256" key="9">
    <source>
        <dbReference type="SAM" id="SignalP"/>
    </source>
</evidence>
<organism evidence="10 11">
    <name type="scientific">Vanessa tameamea</name>
    <name type="common">Kamehameha butterfly</name>
    <dbReference type="NCBI Taxonomy" id="334116"/>
    <lineage>
        <taxon>Eukaryota</taxon>
        <taxon>Metazoa</taxon>
        <taxon>Ecdysozoa</taxon>
        <taxon>Arthropoda</taxon>
        <taxon>Hexapoda</taxon>
        <taxon>Insecta</taxon>
        <taxon>Pterygota</taxon>
        <taxon>Neoptera</taxon>
        <taxon>Endopterygota</taxon>
        <taxon>Lepidoptera</taxon>
        <taxon>Glossata</taxon>
        <taxon>Ditrysia</taxon>
        <taxon>Papilionoidea</taxon>
        <taxon>Nymphalidae</taxon>
        <taxon>Nymphalinae</taxon>
        <taxon>Vanessa</taxon>
    </lineage>
</organism>
<dbReference type="SUPFAM" id="SSF53850">
    <property type="entry name" value="Periplasmic binding protein-like II"/>
    <property type="match status" value="1"/>
</dbReference>
<proteinExistence type="predicted"/>
<dbReference type="RefSeq" id="XP_026496413.2">
    <property type="nucleotide sequence ID" value="XM_026640628.2"/>
</dbReference>
<keyword evidence="9" id="KW-0732">Signal</keyword>
<protein>
    <submittedName>
        <fullName evidence="11">Uncharacterized protein LOC113400930</fullName>
    </submittedName>
</protein>
<evidence type="ECO:0000256" key="5">
    <source>
        <dbReference type="ARBA" id="ARBA00023136"/>
    </source>
</evidence>
<sequence>MLRIIFALSLANFCLCLDQSAVLYNEVFAYHNETYFKAEFAYQVVQKIFNAFNQWFFTITFCDFTYFENRILKYTENYGYGYPVMLLNGCQNLNTTKVKPRLNRHGQTAYLVTSDDLTIDDSEYAIEALTRTGVFKPRSAVIFVINVPVQVDSYFYYSMMNHFQLLWSRSITNSIVVLWSDRLRMYSYNPFYKEIREITDIKDISRYLSRLYNDLYGYKLRLSVFRKIYTSDDTGPIYCNSVLAKTIMKQLNATCIPLPPRDENTVGDLLENGTATGVTADLLDGYTDLELNSRILKNSYYGYIDTTYPLIQDELCFLVKKSMKQSTFMTTLKLISVDMLMLFIFTVIIFIVITVITRRVETNICIIVDKRSTSETILDLVKCFIRQTVDMKFSGPIFRMLVLLIMIYSLVVDCAIDGIITSAITYPRFKPDINSIPEIFQTNLTIGVHTRHLKLFKRSLSDEYSEELLKKIEVMNDKKIKKIIENREFKYAMLLRKSDAEYISRKPSNVVDGRPLYHTMLDCPVPCSIVFGLRYGSPYLQRLNYIFNHLNQGGILQYWMKSDEYTLFQTRNKILLADDSKDKKPLNTNNLKEVFIVWSIGILISTFIFLAETLVYHINKIPHL</sequence>
<feature type="signal peptide" evidence="9">
    <location>
        <begin position="1"/>
        <end position="16"/>
    </location>
</feature>
<evidence type="ECO:0000256" key="2">
    <source>
        <dbReference type="ARBA" id="ARBA00022475"/>
    </source>
</evidence>
<keyword evidence="5 8" id="KW-0472">Membrane</keyword>
<reference evidence="11" key="1">
    <citation type="submission" date="2025-08" db="UniProtKB">
        <authorList>
            <consortium name="RefSeq"/>
        </authorList>
    </citation>
    <scope>IDENTIFICATION</scope>
    <source>
        <tissue evidence="11">Whole body</tissue>
    </source>
</reference>
<evidence type="ECO:0000256" key="3">
    <source>
        <dbReference type="ARBA" id="ARBA00022692"/>
    </source>
</evidence>
<keyword evidence="2" id="KW-1003">Cell membrane</keyword>
<dbReference type="GeneID" id="113400930"/>
<gene>
    <name evidence="11" type="primary">LOC113400930</name>
</gene>
<evidence type="ECO:0000256" key="4">
    <source>
        <dbReference type="ARBA" id="ARBA00022989"/>
    </source>
</evidence>
<evidence type="ECO:0000256" key="8">
    <source>
        <dbReference type="SAM" id="Phobius"/>
    </source>
</evidence>
<feature type="transmembrane region" description="Helical" evidence="8">
    <location>
        <begin position="595"/>
        <end position="618"/>
    </location>
</feature>
<keyword evidence="4 8" id="KW-1133">Transmembrane helix</keyword>
<keyword evidence="6" id="KW-0675">Receptor</keyword>
<keyword evidence="7" id="KW-0325">Glycoprotein</keyword>
<comment type="subcellular location">
    <subcellularLocation>
        <location evidence="1">Cell membrane</location>
        <topology evidence="1">Multi-pass membrane protein</topology>
    </subcellularLocation>
</comment>
<keyword evidence="10" id="KW-1185">Reference proteome</keyword>
<dbReference type="Proteomes" id="UP001652626">
    <property type="component" value="Chromosome 11"/>
</dbReference>
<feature type="transmembrane region" description="Helical" evidence="8">
    <location>
        <begin position="334"/>
        <end position="356"/>
    </location>
</feature>
<feature type="chain" id="PRO_5046685593" evidence="9">
    <location>
        <begin position="17"/>
        <end position="624"/>
    </location>
</feature>
<dbReference type="GO" id="GO:0005886">
    <property type="term" value="C:plasma membrane"/>
    <property type="evidence" value="ECO:0007669"/>
    <property type="project" value="UniProtKB-SubCell"/>
</dbReference>
<evidence type="ECO:0000256" key="6">
    <source>
        <dbReference type="ARBA" id="ARBA00023170"/>
    </source>
</evidence>
<accession>A0A8B8IH62</accession>
<evidence type="ECO:0000256" key="1">
    <source>
        <dbReference type="ARBA" id="ARBA00004651"/>
    </source>
</evidence>
<dbReference type="AlphaFoldDB" id="A0A8B8IH62"/>
<dbReference type="PANTHER" id="PTHR42643">
    <property type="entry name" value="IONOTROPIC RECEPTOR 20A-RELATED"/>
    <property type="match status" value="1"/>
</dbReference>
<evidence type="ECO:0000256" key="7">
    <source>
        <dbReference type="ARBA" id="ARBA00023180"/>
    </source>
</evidence>
<keyword evidence="3 8" id="KW-0812">Transmembrane</keyword>
<feature type="transmembrane region" description="Helical" evidence="8">
    <location>
        <begin position="401"/>
        <end position="426"/>
    </location>
</feature>
<dbReference type="PANTHER" id="PTHR42643:SF39">
    <property type="entry name" value="IONOTROPIC RECEPTOR 56A-RELATED"/>
    <property type="match status" value="1"/>
</dbReference>
<evidence type="ECO:0000313" key="10">
    <source>
        <dbReference type="Proteomes" id="UP001652626"/>
    </source>
</evidence>
<dbReference type="InterPro" id="IPR052192">
    <property type="entry name" value="Insect_Ionotropic_Sensory_Rcpt"/>
</dbReference>